<gene>
    <name evidence="2" type="ORF">B0T14DRAFT_605671</name>
</gene>
<protein>
    <submittedName>
        <fullName evidence="2">Uncharacterized protein</fullName>
    </submittedName>
</protein>
<dbReference type="AlphaFoldDB" id="A0AA39WLN5"/>
<feature type="region of interest" description="Disordered" evidence="1">
    <location>
        <begin position="103"/>
        <end position="126"/>
    </location>
</feature>
<dbReference type="Proteomes" id="UP001175000">
    <property type="component" value="Unassembled WGS sequence"/>
</dbReference>
<name>A0AA39WLN5_9PEZI</name>
<evidence type="ECO:0000313" key="2">
    <source>
        <dbReference type="EMBL" id="KAK0617641.1"/>
    </source>
</evidence>
<organism evidence="2 3">
    <name type="scientific">Immersiella caudata</name>
    <dbReference type="NCBI Taxonomy" id="314043"/>
    <lineage>
        <taxon>Eukaryota</taxon>
        <taxon>Fungi</taxon>
        <taxon>Dikarya</taxon>
        <taxon>Ascomycota</taxon>
        <taxon>Pezizomycotina</taxon>
        <taxon>Sordariomycetes</taxon>
        <taxon>Sordariomycetidae</taxon>
        <taxon>Sordariales</taxon>
        <taxon>Lasiosphaeriaceae</taxon>
        <taxon>Immersiella</taxon>
    </lineage>
</organism>
<sequence length="302" mass="33074">MMSIVNKTLHKMTSSALRIPKPALVAGCMLACGVMCLGILDRSDDSDSEDQKKPKESIKDYIPHFKAAFKAAAHKEKQALVRAGSPTSKAIVVDRRAFVEDGVTIPTGNNDERDKDTPSSLKMAETTPANINSHSRVTSFGSTTSSLSSNATLTSVFSKDDSLGDSHTSEDDNTVTPFLVEDDLISSLRTVTQRFEQHTKDFHDPVKSIPIPSVQETDNKASNKYSLGAHQLTHAVEDFSIPAGSSTKDAFEGVGLNEIDINEYDWQSVVPWPENKTSKKEKRVNPRRQRQAARGTQDQANP</sequence>
<accession>A0AA39WLN5</accession>
<reference evidence="2" key="1">
    <citation type="submission" date="2023-06" db="EMBL/GenBank/DDBJ databases">
        <title>Genome-scale phylogeny and comparative genomics of the fungal order Sordariales.</title>
        <authorList>
            <consortium name="Lawrence Berkeley National Laboratory"/>
            <person name="Hensen N."/>
            <person name="Bonometti L."/>
            <person name="Westerberg I."/>
            <person name="Brannstrom I.O."/>
            <person name="Guillou S."/>
            <person name="Cros-Aarteil S."/>
            <person name="Calhoun S."/>
            <person name="Haridas S."/>
            <person name="Kuo A."/>
            <person name="Mondo S."/>
            <person name="Pangilinan J."/>
            <person name="Riley R."/>
            <person name="Labutti K."/>
            <person name="Andreopoulos B."/>
            <person name="Lipzen A."/>
            <person name="Chen C."/>
            <person name="Yanf M."/>
            <person name="Daum C."/>
            <person name="Ng V."/>
            <person name="Clum A."/>
            <person name="Steindorff A."/>
            <person name="Ohm R."/>
            <person name="Martin F."/>
            <person name="Silar P."/>
            <person name="Natvig D."/>
            <person name="Lalanne C."/>
            <person name="Gautier V."/>
            <person name="Ament-Velasquez S.L."/>
            <person name="Kruys A."/>
            <person name="Hutchinson M.I."/>
            <person name="Powell A.J."/>
            <person name="Barry K."/>
            <person name="Miller A.N."/>
            <person name="Grigoriev I.V."/>
            <person name="Debuchy R."/>
            <person name="Gladieux P."/>
            <person name="Thoren M.H."/>
            <person name="Johannesson H."/>
        </authorList>
    </citation>
    <scope>NUCLEOTIDE SEQUENCE</scope>
    <source>
        <strain evidence="2">CBS 606.72</strain>
    </source>
</reference>
<proteinExistence type="predicted"/>
<keyword evidence="3" id="KW-1185">Reference proteome</keyword>
<evidence type="ECO:0000256" key="1">
    <source>
        <dbReference type="SAM" id="MobiDB-lite"/>
    </source>
</evidence>
<dbReference type="EMBL" id="JAULSU010000005">
    <property type="protein sequence ID" value="KAK0617641.1"/>
    <property type="molecule type" value="Genomic_DNA"/>
</dbReference>
<feature type="region of interest" description="Disordered" evidence="1">
    <location>
        <begin position="267"/>
        <end position="302"/>
    </location>
</feature>
<comment type="caution">
    <text evidence="2">The sequence shown here is derived from an EMBL/GenBank/DDBJ whole genome shotgun (WGS) entry which is preliminary data.</text>
</comment>
<feature type="compositionally biased region" description="Basic residues" evidence="1">
    <location>
        <begin position="279"/>
        <end position="291"/>
    </location>
</feature>
<evidence type="ECO:0000313" key="3">
    <source>
        <dbReference type="Proteomes" id="UP001175000"/>
    </source>
</evidence>